<name>W1P559_AMBTC</name>
<evidence type="ECO:0000313" key="3">
    <source>
        <dbReference type="Proteomes" id="UP000017836"/>
    </source>
</evidence>
<dbReference type="EMBL" id="KI394487">
    <property type="protein sequence ID" value="ERN02701.1"/>
    <property type="molecule type" value="Genomic_DNA"/>
</dbReference>
<keyword evidence="3" id="KW-1185">Reference proteome</keyword>
<dbReference type="InterPro" id="IPR044517">
    <property type="entry name" value="PHOX1-4"/>
</dbReference>
<dbReference type="AlphaFoldDB" id="W1P559"/>
<feature type="region of interest" description="Disordered" evidence="1">
    <location>
        <begin position="1"/>
        <end position="28"/>
    </location>
</feature>
<evidence type="ECO:0000256" key="1">
    <source>
        <dbReference type="SAM" id="MobiDB-lite"/>
    </source>
</evidence>
<accession>W1P559</accession>
<dbReference type="eggNOG" id="KOG4151">
    <property type="taxonomic scope" value="Eukaryota"/>
</dbReference>
<feature type="compositionally biased region" description="Polar residues" evidence="1">
    <location>
        <begin position="1"/>
        <end position="11"/>
    </location>
</feature>
<dbReference type="STRING" id="13333.W1P559"/>
<proteinExistence type="predicted"/>
<organism evidence="2 3">
    <name type="scientific">Amborella trichopoda</name>
    <dbReference type="NCBI Taxonomy" id="13333"/>
    <lineage>
        <taxon>Eukaryota</taxon>
        <taxon>Viridiplantae</taxon>
        <taxon>Streptophyta</taxon>
        <taxon>Embryophyta</taxon>
        <taxon>Tracheophyta</taxon>
        <taxon>Spermatophyta</taxon>
        <taxon>Magnoliopsida</taxon>
        <taxon>Amborellales</taxon>
        <taxon>Amborellaceae</taxon>
        <taxon>Amborella</taxon>
    </lineage>
</organism>
<dbReference type="HOGENOM" id="CLU_1637696_0_0_1"/>
<protein>
    <submittedName>
        <fullName evidence="2">Uncharacterized protein</fullName>
    </submittedName>
</protein>
<evidence type="ECO:0000313" key="2">
    <source>
        <dbReference type="EMBL" id="ERN02701.1"/>
    </source>
</evidence>
<dbReference type="PANTHER" id="PTHR46183">
    <property type="entry name" value="PROTEIN CLMP1"/>
    <property type="match status" value="1"/>
</dbReference>
<dbReference type="PANTHER" id="PTHR46183:SF4">
    <property type="entry name" value="PROTEIN PHOX4"/>
    <property type="match status" value="1"/>
</dbReference>
<gene>
    <name evidence="2" type="ORF">AMTR_s00085p00118550</name>
</gene>
<reference evidence="3" key="1">
    <citation type="journal article" date="2013" name="Science">
        <title>The Amborella genome and the evolution of flowering plants.</title>
        <authorList>
            <consortium name="Amborella Genome Project"/>
        </authorList>
    </citation>
    <scope>NUCLEOTIDE SEQUENCE [LARGE SCALE GENOMIC DNA]</scope>
</reference>
<sequence length="162" mass="18440">MGNYSRSNSGDASMKQHKESDLNSKTVNEDMMDVEGDLVMITITEELRWAVEFADPQGSLRLYIFDVNPDHEPLFEDANNETESQKHKKAPRENGVLASNKAPHIDDWIVQFARLFKSHVGFDSKAYLDLHENGMKLYLEAMQDTVTNEEAQGLFEIAAKNF</sequence>
<dbReference type="Proteomes" id="UP000017836">
    <property type="component" value="Unassembled WGS sequence"/>
</dbReference>
<dbReference type="Gramene" id="ERN02701">
    <property type="protein sequence ID" value="ERN02701"/>
    <property type="gene ID" value="AMTR_s00085p00118550"/>
</dbReference>